<reference evidence="2" key="1">
    <citation type="submission" date="2016-10" db="EMBL/GenBank/DDBJ databases">
        <authorList>
            <person name="Varghese N."/>
            <person name="Submissions S."/>
        </authorList>
    </citation>
    <scope>NUCLEOTIDE SEQUENCE [LARGE SCALE GENOMIC DNA]</scope>
    <source>
        <strain evidence="2">DSM 11526</strain>
    </source>
</reference>
<evidence type="ECO:0000313" key="1">
    <source>
        <dbReference type="EMBL" id="SEA42103.1"/>
    </source>
</evidence>
<dbReference type="STRING" id="1122198.SAMN02745729_103145"/>
<organism evidence="1 2">
    <name type="scientific">Marinobacterium iners DSM 11526</name>
    <dbReference type="NCBI Taxonomy" id="1122198"/>
    <lineage>
        <taxon>Bacteria</taxon>
        <taxon>Pseudomonadati</taxon>
        <taxon>Pseudomonadota</taxon>
        <taxon>Gammaproteobacteria</taxon>
        <taxon>Oceanospirillales</taxon>
        <taxon>Oceanospirillaceae</taxon>
        <taxon>Marinobacterium</taxon>
    </lineage>
</organism>
<sequence length="133" mass="14559">MRMRSIKMLCIKMTMTDEELKVIGLEVVDLFKNRSFEKIGSTYGYALKMDSSAEEAIEQDFDVAITECGGNIEQSKIAVAVSHFEPNETGLKSLVECNFQLGVSVGVLVELIQTDSGSIYLEQVSSYGGTSNA</sequence>
<name>A0A1H4B1U5_9GAMM</name>
<accession>A0A1H4B1U5</accession>
<evidence type="ECO:0000313" key="2">
    <source>
        <dbReference type="Proteomes" id="UP000242469"/>
    </source>
</evidence>
<dbReference type="Proteomes" id="UP000242469">
    <property type="component" value="Unassembled WGS sequence"/>
</dbReference>
<protein>
    <submittedName>
        <fullName evidence="1">Uncharacterized protein</fullName>
    </submittedName>
</protein>
<dbReference type="EMBL" id="FNRJ01000003">
    <property type="protein sequence ID" value="SEA42103.1"/>
    <property type="molecule type" value="Genomic_DNA"/>
</dbReference>
<dbReference type="AlphaFoldDB" id="A0A1H4B1U5"/>
<gene>
    <name evidence="1" type="ORF">SAMN02745729_103145</name>
</gene>
<keyword evidence="2" id="KW-1185">Reference proteome</keyword>
<proteinExistence type="predicted"/>